<protein>
    <submittedName>
        <fullName evidence="4">TonB-dependent Receptor Plug Domain</fullName>
    </submittedName>
</protein>
<keyword evidence="5" id="KW-1185">Reference proteome</keyword>
<organism evidence="4 5">
    <name type="scientific">Sediminibacterium ginsengisoli</name>
    <dbReference type="NCBI Taxonomy" id="413434"/>
    <lineage>
        <taxon>Bacteria</taxon>
        <taxon>Pseudomonadati</taxon>
        <taxon>Bacteroidota</taxon>
        <taxon>Chitinophagia</taxon>
        <taxon>Chitinophagales</taxon>
        <taxon>Chitinophagaceae</taxon>
        <taxon>Sediminibacterium</taxon>
    </lineage>
</organism>
<reference evidence="4 5" key="1">
    <citation type="submission" date="2017-02" db="EMBL/GenBank/DDBJ databases">
        <authorList>
            <person name="Peterson S.W."/>
        </authorList>
    </citation>
    <scope>NUCLEOTIDE SEQUENCE [LARGE SCALE GENOMIC DNA]</scope>
    <source>
        <strain evidence="4 5">DSM 22335</strain>
    </source>
</reference>
<evidence type="ECO:0000256" key="2">
    <source>
        <dbReference type="SAM" id="SignalP"/>
    </source>
</evidence>
<dbReference type="InterPro" id="IPR002890">
    <property type="entry name" value="MG2"/>
</dbReference>
<dbReference type="STRING" id="413434.SAMN04488132_10731"/>
<dbReference type="Pfam" id="PF01835">
    <property type="entry name" value="MG2"/>
    <property type="match status" value="1"/>
</dbReference>
<dbReference type="InterPro" id="IPR037066">
    <property type="entry name" value="Plug_dom_sf"/>
</dbReference>
<dbReference type="Proteomes" id="UP000190888">
    <property type="component" value="Unassembled WGS sequence"/>
</dbReference>
<feature type="chain" id="PRO_5013092062" evidence="2">
    <location>
        <begin position="21"/>
        <end position="2082"/>
    </location>
</feature>
<sequence length="2082" mass="234781">MAWKKFCIVVGLFCSVTALSAQRSADTAFQKEWLEIDTLIVARNLTKSALTKVETIYGRARQQNLYPQVIKALIYRYSLQNEVEENASLKKFSSLEKDISQATDPVQKSVLHALAAKYLNQYFNNQRWVIYNRKSTENYTHADLSTWSAADFEKAIARHFIASLEPHAALLRTNVQHYAAVLIKGSNISARPTLYDVIVHEALYYFTSAAAFSRNALPAFLVTDPALLADYRQFATTRFSVKDTTLPDYKALLLYQQLILAHLDDADKTALSYADIERIQWAYEHAGFNYKEDRYVQALKNAAATYGSHPAAANAWYMLAVYENDKGYRYTPFGDSTNRYAHVRARQIIERAVPLFDKKTEGVINMQNLLLQINRKELSTETEQVNLPGLPFRALVSYRNINTLYGRIVKIDDNDAIRNKYWLDGYWKKITELPVYKTFTQPLPATNDHQRHATEIRIDGLPSGNYTIIGSSDAAFSDTASKLSMQFFSVSNIAYIRNGNDFFVADRQTGAPLADVTVTISKGIYNNKAQMVVFQPYATRKTDKNGFFRFAGKERDGSFRYTFVKDKEKLDLRENDYIVYENDTENETEENIKRLEKNNSRVYFFTDRSIYRPGQTVQFKGIAVTRDRANGQSKLIETHDSAWVYLKDANRKKIDSLRYALNSYGSFSGRFSIPQNLLTGQFSIEAGGFNQSATYFSVEEYKRPTFNVAFDKPKGSYRLNDSITVNGTATAYAGNKIGNAKVIYTVTRNARALYPWLRTMPLPAREISHGELVTDADGKFSIPFAALADDITDRSGEPVFSFTVKADITDPGGETRSSSISIRIGYTSLLLAVNTPVMADADSLKKLSVSVTNLAGEKEPAMVNIRFYQLQAPDKTLRKRYWQRPDQFSMTRSEFERYFPNDEYEHETDYTTWKVARNAGEYTVNTKDTEQFNVTGLQPGTYKIESITRDKHGDTVKDIRYMQLFQASTGKFPGPGIDFSYNIKDVVQPGEKAVFLAGSNVNNLYVIRKTTKPSDSKGSYSYQERQKGAEQLVYTPAENDRGGVVIDEAYIYNNRLYTHQYYVNVPWSNKDLKVTYTSYRNKTEPGSREKWTVSVKGNKDSAVNAELLTSMYDASLDQFRQNNWSVPLLWKTTAASGLFSGSNNFNSVNSNENYIDLHLLDLPVNTYYQLATDIAQLLMDNDKLKKYSRYYELAQAYSMGRSDGALNEVVTVGYGASKTASRVVLRGAASASPANAPLMVLNGKVAGLESVNADDVKDVSVLNAENATALYGSAGANGAIIIATKPGSSEPVTPRTNLNETAFFLPHLYTDSSGNYNFSFTIPEALTEWKWMSFAHTKDLAMGTASASVITQKTLMVRPGMPRFLREGDNIELTTRIVNTGDSELTGQVTLELLDAATLKPVDGWFQNMFPVQYFTVGAGKTSALKFPIQIPFSFNKPLIWRFVARAGNFSDGEENIIPVVTNRTLVTESLPLYVSKDTTRTFRFDKLLNNSSETLTHEALTVEFTGNPVWYAVQSLPYLINYPYECAEQTFNRFYANTLAAYIVNSNPAIRTVFEAWKKDTASLKSNLEKNQELKQLLLQETPWVMNAVSENEQRRNIAQLFDMAALNSQSDLFIRKLQDQQLPGGAFSWFKGGGEDRYITNYILTGIGKLKRLGALTPDLALRMQSLIGNAVTYLDGRIATDYFNRMAASKIATSQQTISTTEIQYLYMRSFFGNIQQSAASKTAFSYYYELGKKTWNTQNLYNKAMLGIVYLKNNEKTFVNNYILPAVLENSVTDAAKNSVYWKNRQTCFWYESPVEHQSMMIAFLQEMQQNQPQKNITDKITAARTWLLLNKQTNNWRTTVATADACYALLSGNESWLNNSRKVSITLGNYTISSQDKPAEAGSGYFKERIDSKNVTPQMGNVTVTVSSAGNKNSQPAWGSVYWQYFENLDKVTTAGGPLSITKKLFLEKNTDKGKVLTALEENAEVKVGDKIVVRMEIRSDRDMDYVHLKDMRAAAMEPVNVLSGYKWQDGLGYYESTKDASSNFFISNLRKGTYVFEYPVFITHSGVFSAGIANIQCMYAPEFTAHSNGITLRVAN</sequence>
<feature type="domain" description="Alpha-2-macroglobulin" evidence="3">
    <location>
        <begin position="1301"/>
        <end position="1391"/>
    </location>
</feature>
<dbReference type="InterPro" id="IPR001599">
    <property type="entry name" value="Macroglobln_a2"/>
</dbReference>
<accession>A0A1T4PY66</accession>
<keyword evidence="2" id="KW-0732">Signal</keyword>
<evidence type="ECO:0000313" key="4">
    <source>
        <dbReference type="EMBL" id="SJZ96452.1"/>
    </source>
</evidence>
<dbReference type="RefSeq" id="WP_078831812.1">
    <property type="nucleotide sequence ID" value="NZ_FUWH01000007.1"/>
</dbReference>
<dbReference type="InterPro" id="IPR051802">
    <property type="entry name" value="YfhM-like"/>
</dbReference>
<evidence type="ECO:0000256" key="1">
    <source>
        <dbReference type="ARBA" id="ARBA00010556"/>
    </source>
</evidence>
<dbReference type="EMBL" id="FUWH01000007">
    <property type="protein sequence ID" value="SJZ96452.1"/>
    <property type="molecule type" value="Genomic_DNA"/>
</dbReference>
<gene>
    <name evidence="4" type="ORF">SAMN04488132_10731</name>
</gene>
<dbReference type="InterPro" id="IPR041246">
    <property type="entry name" value="Bact_MG10"/>
</dbReference>
<evidence type="ECO:0000259" key="3">
    <source>
        <dbReference type="SMART" id="SM01360"/>
    </source>
</evidence>
<keyword evidence="4" id="KW-0675">Receptor</keyword>
<comment type="similarity">
    <text evidence="1">Belongs to the protease inhibitor I39 (alpha-2-macroglobulin) family. Bacterial alpha-2-macroglobulin subfamily.</text>
</comment>
<dbReference type="PANTHER" id="PTHR40094">
    <property type="entry name" value="ALPHA-2-MACROGLOBULIN HOMOLOG"/>
    <property type="match status" value="1"/>
</dbReference>
<dbReference type="Gene3D" id="2.170.130.10">
    <property type="entry name" value="TonB-dependent receptor, plug domain"/>
    <property type="match status" value="1"/>
</dbReference>
<feature type="signal peptide" evidence="2">
    <location>
        <begin position="1"/>
        <end position="20"/>
    </location>
</feature>
<dbReference type="Pfam" id="PF17973">
    <property type="entry name" value="bMG10"/>
    <property type="match status" value="1"/>
</dbReference>
<dbReference type="SUPFAM" id="SSF48239">
    <property type="entry name" value="Terpenoid cyclases/Protein prenyltransferases"/>
    <property type="match status" value="1"/>
</dbReference>
<dbReference type="SUPFAM" id="SSF56935">
    <property type="entry name" value="Porins"/>
    <property type="match status" value="1"/>
</dbReference>
<dbReference type="SMART" id="SM01419">
    <property type="entry name" value="Thiol-ester_cl"/>
    <property type="match status" value="1"/>
</dbReference>
<dbReference type="InterPro" id="IPR008930">
    <property type="entry name" value="Terpenoid_cyclase/PrenylTrfase"/>
</dbReference>
<proteinExistence type="inferred from homology"/>
<dbReference type="GO" id="GO:0004866">
    <property type="term" value="F:endopeptidase inhibitor activity"/>
    <property type="evidence" value="ECO:0007669"/>
    <property type="project" value="InterPro"/>
</dbReference>
<dbReference type="SMART" id="SM01360">
    <property type="entry name" value="A2M"/>
    <property type="match status" value="1"/>
</dbReference>
<evidence type="ECO:0000313" key="5">
    <source>
        <dbReference type="Proteomes" id="UP000190888"/>
    </source>
</evidence>
<dbReference type="Gene3D" id="2.60.40.1930">
    <property type="match status" value="1"/>
</dbReference>
<dbReference type="OrthoDB" id="9767116at2"/>
<dbReference type="Pfam" id="PF00207">
    <property type="entry name" value="A2M"/>
    <property type="match status" value="1"/>
</dbReference>
<dbReference type="InterPro" id="IPR047565">
    <property type="entry name" value="Alpha-macroglob_thiol-ester_cl"/>
</dbReference>
<dbReference type="PANTHER" id="PTHR40094:SF1">
    <property type="entry name" value="UBIQUITIN DOMAIN-CONTAINING PROTEIN"/>
    <property type="match status" value="1"/>
</dbReference>
<name>A0A1T4PY66_9BACT</name>
<dbReference type="Gene3D" id="1.50.10.20">
    <property type="match status" value="1"/>
</dbReference>